<evidence type="ECO:0000313" key="2">
    <source>
        <dbReference type="Proteomes" id="UP000680750"/>
    </source>
</evidence>
<gene>
    <name evidence="1" type="ORF">Asera_65280</name>
</gene>
<dbReference type="RefSeq" id="WP_030445118.1">
    <property type="nucleotide sequence ID" value="NZ_AP023354.1"/>
</dbReference>
<dbReference type="OrthoDB" id="4552872at2"/>
<reference evidence="1" key="1">
    <citation type="submission" date="2020-08" db="EMBL/GenBank/DDBJ databases">
        <title>Whole genome shotgun sequence of Actinocatenispora sera NBRC 101916.</title>
        <authorList>
            <person name="Komaki H."/>
            <person name="Tamura T."/>
        </authorList>
    </citation>
    <scope>NUCLEOTIDE SEQUENCE</scope>
    <source>
        <strain evidence="1">NBRC 101916</strain>
    </source>
</reference>
<protein>
    <recommendedName>
        <fullName evidence="3">YwqJ-like deaminase</fullName>
    </recommendedName>
</protein>
<dbReference type="InterPro" id="IPR025968">
    <property type="entry name" value="YwqJ_deaminase"/>
</dbReference>
<dbReference type="KEGG" id="aser:Asera_65280"/>
<evidence type="ECO:0000313" key="1">
    <source>
        <dbReference type="EMBL" id="BCJ32420.1"/>
    </source>
</evidence>
<name>A0A810LA28_9ACTN</name>
<dbReference type="AlphaFoldDB" id="A0A810LA28"/>
<dbReference type="EMBL" id="AP023354">
    <property type="protein sequence ID" value="BCJ32420.1"/>
    <property type="molecule type" value="Genomic_DNA"/>
</dbReference>
<dbReference type="Proteomes" id="UP000680750">
    <property type="component" value="Chromosome"/>
</dbReference>
<accession>A0A810LA28</accession>
<proteinExistence type="predicted"/>
<keyword evidence="2" id="KW-1185">Reference proteome</keyword>
<dbReference type="Pfam" id="PF14431">
    <property type="entry name" value="YwqJ-deaminase"/>
    <property type="match status" value="1"/>
</dbReference>
<sequence>MFTLDEARRIAAQWVGRTRPDGTRWQPRVHEFDLGYVLWAVPADGDRREVGAGRGVMDKLTGELSWWPSLPVSRVVELFRDERAREIPAPRTWDPARQTRRDLTRSGFPEHVTHLTLADGRVQISRSMKGDGEPNLHPLVASALGAAPARYRERAGERCSEVAAFSDVLHRADTQRRADRRPAFSADEARTGLFRGAEIVTFRVCEPGDELGGRTVPPCLSCQYLLGWFGFDLAQVPR</sequence>
<evidence type="ECO:0008006" key="3">
    <source>
        <dbReference type="Google" id="ProtNLM"/>
    </source>
</evidence>
<organism evidence="1 2">
    <name type="scientific">Actinocatenispora sera</name>
    <dbReference type="NCBI Taxonomy" id="390989"/>
    <lineage>
        <taxon>Bacteria</taxon>
        <taxon>Bacillati</taxon>
        <taxon>Actinomycetota</taxon>
        <taxon>Actinomycetes</taxon>
        <taxon>Micromonosporales</taxon>
        <taxon>Micromonosporaceae</taxon>
        <taxon>Actinocatenispora</taxon>
    </lineage>
</organism>